<proteinExistence type="inferred from homology"/>
<sequence>MVQPATFTACPPERVIPIESRAAGLNGVIVLHSTRLGPAAGGCRFWRYDDSGALHKDALRLAEGMAYKNALADLRLGGGKAVLAVPDRPYDRAKLFEAFGQAVRELAGDYVTAEDVGTTVEDMAAVRRNTMHVAGLVKKPGQPGGDPSPWTARGVFLSMQVAARRHFGTGLQDLTVAVQGLGNVGSGLCALLHEAGAKLIVAEPRPGVAAHIACLYGAEIMNKDAILSAQADIFAPCALGGVLDHRTIPTLRAKLICGGANNILGSPEDGERLAERDVLYAPDYVVNAGGIINVAGEYLGWSSEEVARRVGETGERLARILDYAGREGLTPGDAADRLARKAIAGARAPLALQPA</sequence>
<dbReference type="GO" id="GO:0016639">
    <property type="term" value="F:oxidoreductase activity, acting on the CH-NH2 group of donors, NAD or NADP as acceptor"/>
    <property type="evidence" value="ECO:0007669"/>
    <property type="project" value="InterPro"/>
</dbReference>
<evidence type="ECO:0000256" key="6">
    <source>
        <dbReference type="RuleBase" id="RU004417"/>
    </source>
</evidence>
<gene>
    <name evidence="8" type="ORF">EV664_101615</name>
</gene>
<dbReference type="Proteomes" id="UP000295493">
    <property type="component" value="Unassembled WGS sequence"/>
</dbReference>
<organism evidence="8 9">
    <name type="scientific">Stakelama pacifica</name>
    <dbReference type="NCBI Taxonomy" id="517720"/>
    <lineage>
        <taxon>Bacteria</taxon>
        <taxon>Pseudomonadati</taxon>
        <taxon>Pseudomonadota</taxon>
        <taxon>Alphaproteobacteria</taxon>
        <taxon>Sphingomonadales</taxon>
        <taxon>Sphingomonadaceae</taxon>
        <taxon>Stakelama</taxon>
    </lineage>
</organism>
<dbReference type="InterPro" id="IPR006096">
    <property type="entry name" value="Glu/Leu/Phe/Val/Trp_DH_C"/>
</dbReference>
<dbReference type="Pfam" id="PF02812">
    <property type="entry name" value="ELFV_dehydrog_N"/>
    <property type="match status" value="1"/>
</dbReference>
<evidence type="ECO:0000256" key="1">
    <source>
        <dbReference type="ARBA" id="ARBA00006382"/>
    </source>
</evidence>
<dbReference type="CDD" id="cd01075">
    <property type="entry name" value="NAD_bind_Leu_Phe_Val_DH"/>
    <property type="match status" value="1"/>
</dbReference>
<protein>
    <submittedName>
        <fullName evidence="8">Leucine dehydrogenase</fullName>
    </submittedName>
</protein>
<feature type="active site" description="Proton donor/acceptor" evidence="4">
    <location>
        <position position="80"/>
    </location>
</feature>
<dbReference type="OrthoDB" id="9803297at2"/>
<dbReference type="Gene3D" id="3.40.50.720">
    <property type="entry name" value="NAD(P)-binding Rossmann-like Domain"/>
    <property type="match status" value="1"/>
</dbReference>
<dbReference type="PANTHER" id="PTHR42722">
    <property type="entry name" value="LEUCINE DEHYDROGENASE"/>
    <property type="match status" value="1"/>
</dbReference>
<dbReference type="SMR" id="A0A4R6FYE6"/>
<evidence type="ECO:0000313" key="8">
    <source>
        <dbReference type="EMBL" id="TDN87036.1"/>
    </source>
</evidence>
<keyword evidence="9" id="KW-1185">Reference proteome</keyword>
<evidence type="ECO:0000259" key="7">
    <source>
        <dbReference type="SMART" id="SM00839"/>
    </source>
</evidence>
<evidence type="ECO:0000256" key="4">
    <source>
        <dbReference type="PIRSR" id="PIRSR000188-1"/>
    </source>
</evidence>
<dbReference type="Pfam" id="PF00208">
    <property type="entry name" value="ELFV_dehydrog"/>
    <property type="match status" value="2"/>
</dbReference>
<dbReference type="InterPro" id="IPR006095">
    <property type="entry name" value="Glu/Leu/Phe/Val/Trp_DH"/>
</dbReference>
<dbReference type="GO" id="GO:0006520">
    <property type="term" value="P:amino acid metabolic process"/>
    <property type="evidence" value="ECO:0007669"/>
    <property type="project" value="InterPro"/>
</dbReference>
<comment type="caution">
    <text evidence="8">The sequence shown here is derived from an EMBL/GenBank/DDBJ whole genome shotgun (WGS) entry which is preliminary data.</text>
</comment>
<dbReference type="GO" id="GO:0000166">
    <property type="term" value="F:nucleotide binding"/>
    <property type="evidence" value="ECO:0007669"/>
    <property type="project" value="UniProtKB-KW"/>
</dbReference>
<dbReference type="AlphaFoldDB" id="A0A4R6FYE6"/>
<dbReference type="SMART" id="SM00839">
    <property type="entry name" value="ELFV_dehydrog"/>
    <property type="match status" value="1"/>
</dbReference>
<evidence type="ECO:0000313" key="9">
    <source>
        <dbReference type="Proteomes" id="UP000295493"/>
    </source>
</evidence>
<reference evidence="8 9" key="1">
    <citation type="submission" date="2019-03" db="EMBL/GenBank/DDBJ databases">
        <title>Genomic Encyclopedia of Type Strains, Phase IV (KMG-IV): sequencing the most valuable type-strain genomes for metagenomic binning, comparative biology and taxonomic classification.</title>
        <authorList>
            <person name="Goeker M."/>
        </authorList>
    </citation>
    <scope>NUCLEOTIDE SEQUENCE [LARGE SCALE GENOMIC DNA]</scope>
    <source>
        <strain evidence="8 9">DSM 25059</strain>
    </source>
</reference>
<keyword evidence="3 5" id="KW-0520">NAD</keyword>
<keyword evidence="2 6" id="KW-0560">Oxidoreductase</keyword>
<dbReference type="InterPro" id="IPR006097">
    <property type="entry name" value="Glu/Leu/Phe/Val/Trp_DH_dimer"/>
</dbReference>
<keyword evidence="5" id="KW-0547">Nucleotide-binding</keyword>
<evidence type="ECO:0000256" key="3">
    <source>
        <dbReference type="ARBA" id="ARBA00023027"/>
    </source>
</evidence>
<dbReference type="RefSeq" id="WP_133494164.1">
    <property type="nucleotide sequence ID" value="NZ_SNWD01000001.1"/>
</dbReference>
<dbReference type="PRINTS" id="PR00082">
    <property type="entry name" value="GLFDHDRGNASE"/>
</dbReference>
<dbReference type="EMBL" id="SNWD01000001">
    <property type="protein sequence ID" value="TDN87036.1"/>
    <property type="molecule type" value="Genomic_DNA"/>
</dbReference>
<dbReference type="InterPro" id="IPR016211">
    <property type="entry name" value="Glu/Phe/Leu/Val/Trp_DH_bac/arc"/>
</dbReference>
<evidence type="ECO:0000256" key="2">
    <source>
        <dbReference type="ARBA" id="ARBA00023002"/>
    </source>
</evidence>
<dbReference type="SUPFAM" id="SSF51735">
    <property type="entry name" value="NAD(P)-binding Rossmann-fold domains"/>
    <property type="match status" value="1"/>
</dbReference>
<dbReference type="PIRSF" id="PIRSF000188">
    <property type="entry name" value="Phe_leu_dh"/>
    <property type="match status" value="1"/>
</dbReference>
<accession>A0A4R6FYE6</accession>
<dbReference type="InterPro" id="IPR046346">
    <property type="entry name" value="Aminoacid_DH-like_N_sf"/>
</dbReference>
<comment type="similarity">
    <text evidence="1 6">Belongs to the Glu/Leu/Phe/Val dehydrogenases family.</text>
</comment>
<dbReference type="Gene3D" id="3.40.50.10860">
    <property type="entry name" value="Leucine Dehydrogenase, chain A, domain 1"/>
    <property type="match status" value="1"/>
</dbReference>
<dbReference type="SUPFAM" id="SSF53223">
    <property type="entry name" value="Aminoacid dehydrogenase-like, N-terminal domain"/>
    <property type="match status" value="1"/>
</dbReference>
<feature type="domain" description="Glutamate/phenylalanine/leucine/valine/L-tryptophan dehydrogenase C-terminal" evidence="7">
    <location>
        <begin position="145"/>
        <end position="351"/>
    </location>
</feature>
<dbReference type="PANTHER" id="PTHR42722:SF1">
    <property type="entry name" value="VALINE DEHYDROGENASE"/>
    <property type="match status" value="1"/>
</dbReference>
<feature type="binding site" evidence="5">
    <location>
        <begin position="180"/>
        <end position="185"/>
    </location>
    <ligand>
        <name>NAD(+)</name>
        <dbReference type="ChEBI" id="CHEBI:57540"/>
    </ligand>
</feature>
<name>A0A4R6FYE6_9SPHN</name>
<dbReference type="InterPro" id="IPR036291">
    <property type="entry name" value="NAD(P)-bd_dom_sf"/>
</dbReference>
<evidence type="ECO:0000256" key="5">
    <source>
        <dbReference type="PIRSR" id="PIRSR000188-2"/>
    </source>
</evidence>